<dbReference type="InterPro" id="IPR013094">
    <property type="entry name" value="AB_hydrolase_3"/>
</dbReference>
<dbReference type="OrthoDB" id="408631at2759"/>
<sequence length="330" mass="36532">MGSIDNKEVASELLPFIRVYKDGSVERLMESPKVPPSPEDPETGVSSKDITISQNPLITARIYLPKLLTTQPDVKLPVLVYFHGGGFCFESAYSLTETKLMNSLVSEAKIVAISIEYRLAPENPLPIPHKDCWAALNWVTSHSASDDVIINNEQWLTTYGDFERVFVGGDSAGANLAHYTLIRAGNESLHGGVKIFGAFLTHPYFWGSDPVGSEIKAIEEREKLAPFRVWKYLYPSASDGIDNVMLNPFGPEKPSLGKQIGCSRLLVSVAELDLLRDRGILYVNAVKESGFKGEVELVQVEGEDHAFHILNYESENAKKMIKSLASFLLQ</sequence>
<dbReference type="GO" id="GO:0016787">
    <property type="term" value="F:hydrolase activity"/>
    <property type="evidence" value="ECO:0007669"/>
    <property type="project" value="InterPro"/>
</dbReference>
<reference evidence="5" key="1">
    <citation type="journal article" date="2019" name="Gigascience">
        <title>De novo genome assembly of the endangered Acer yangbiense, a plant species with extremely small populations endemic to Yunnan Province, China.</title>
        <authorList>
            <person name="Yang J."/>
            <person name="Wariss H.M."/>
            <person name="Tao L."/>
            <person name="Zhang R."/>
            <person name="Yun Q."/>
            <person name="Hollingsworth P."/>
            <person name="Dao Z."/>
            <person name="Luo G."/>
            <person name="Guo H."/>
            <person name="Ma Y."/>
            <person name="Sun W."/>
        </authorList>
    </citation>
    <scope>NUCLEOTIDE SEQUENCE [LARGE SCALE GENOMIC DNA]</scope>
    <source>
        <strain evidence="5">cv. Malutang</strain>
    </source>
</reference>
<feature type="region of interest" description="Disordered" evidence="2">
    <location>
        <begin position="28"/>
        <end position="48"/>
    </location>
</feature>
<keyword evidence="5" id="KW-1185">Reference proteome</keyword>
<proteinExistence type="inferred from homology"/>
<dbReference type="InterPro" id="IPR029058">
    <property type="entry name" value="AB_hydrolase_fold"/>
</dbReference>
<dbReference type="EMBL" id="VAHF01000001">
    <property type="protein sequence ID" value="TXG72000.1"/>
    <property type="molecule type" value="Genomic_DNA"/>
</dbReference>
<dbReference type="SUPFAM" id="SSF53474">
    <property type="entry name" value="alpha/beta-Hydrolases"/>
    <property type="match status" value="1"/>
</dbReference>
<feature type="domain" description="Alpha/beta hydrolase fold-3" evidence="3">
    <location>
        <begin position="79"/>
        <end position="308"/>
    </location>
</feature>
<name>A0A5C7IRQ1_9ROSI</name>
<evidence type="ECO:0000313" key="5">
    <source>
        <dbReference type="Proteomes" id="UP000323000"/>
    </source>
</evidence>
<evidence type="ECO:0000313" key="4">
    <source>
        <dbReference type="EMBL" id="TXG72000.1"/>
    </source>
</evidence>
<dbReference type="PANTHER" id="PTHR23024:SF636">
    <property type="entry name" value="ALPHA_BETA HYDROLASE FOLD-3 DOMAIN-CONTAINING PROTEIN"/>
    <property type="match status" value="1"/>
</dbReference>
<dbReference type="PANTHER" id="PTHR23024">
    <property type="entry name" value="ARYLACETAMIDE DEACETYLASE"/>
    <property type="match status" value="1"/>
</dbReference>
<dbReference type="AlphaFoldDB" id="A0A5C7IRQ1"/>
<accession>A0A5C7IRQ1</accession>
<dbReference type="Proteomes" id="UP000323000">
    <property type="component" value="Chromosome 1"/>
</dbReference>
<dbReference type="Pfam" id="PF07859">
    <property type="entry name" value="Abhydrolase_3"/>
    <property type="match status" value="1"/>
</dbReference>
<comment type="similarity">
    <text evidence="1">Belongs to the 'GDXG' lipolytic enzyme family.</text>
</comment>
<gene>
    <name evidence="4" type="ORF">EZV62_000579</name>
</gene>
<protein>
    <recommendedName>
        <fullName evidence="3">Alpha/beta hydrolase fold-3 domain-containing protein</fullName>
    </recommendedName>
</protein>
<evidence type="ECO:0000256" key="1">
    <source>
        <dbReference type="ARBA" id="ARBA00010515"/>
    </source>
</evidence>
<dbReference type="Gene3D" id="3.40.50.1820">
    <property type="entry name" value="alpha/beta hydrolase"/>
    <property type="match status" value="1"/>
</dbReference>
<dbReference type="InterPro" id="IPR050466">
    <property type="entry name" value="Carboxylest/Gibb_receptor"/>
</dbReference>
<evidence type="ECO:0000256" key="2">
    <source>
        <dbReference type="SAM" id="MobiDB-lite"/>
    </source>
</evidence>
<organism evidence="4 5">
    <name type="scientific">Acer yangbiense</name>
    <dbReference type="NCBI Taxonomy" id="1000413"/>
    <lineage>
        <taxon>Eukaryota</taxon>
        <taxon>Viridiplantae</taxon>
        <taxon>Streptophyta</taxon>
        <taxon>Embryophyta</taxon>
        <taxon>Tracheophyta</taxon>
        <taxon>Spermatophyta</taxon>
        <taxon>Magnoliopsida</taxon>
        <taxon>eudicotyledons</taxon>
        <taxon>Gunneridae</taxon>
        <taxon>Pentapetalae</taxon>
        <taxon>rosids</taxon>
        <taxon>malvids</taxon>
        <taxon>Sapindales</taxon>
        <taxon>Sapindaceae</taxon>
        <taxon>Hippocastanoideae</taxon>
        <taxon>Acereae</taxon>
        <taxon>Acer</taxon>
    </lineage>
</organism>
<evidence type="ECO:0000259" key="3">
    <source>
        <dbReference type="Pfam" id="PF07859"/>
    </source>
</evidence>
<comment type="caution">
    <text evidence="4">The sequence shown here is derived from an EMBL/GenBank/DDBJ whole genome shotgun (WGS) entry which is preliminary data.</text>
</comment>